<organism evidence="2 3">
    <name type="scientific">Rhodovulum visakhapatnamense</name>
    <dbReference type="NCBI Taxonomy" id="364297"/>
    <lineage>
        <taxon>Bacteria</taxon>
        <taxon>Pseudomonadati</taxon>
        <taxon>Pseudomonadota</taxon>
        <taxon>Alphaproteobacteria</taxon>
        <taxon>Rhodobacterales</taxon>
        <taxon>Paracoccaceae</taxon>
        <taxon>Rhodovulum</taxon>
    </lineage>
</organism>
<dbReference type="Proteomes" id="UP000295484">
    <property type="component" value="Unassembled WGS sequence"/>
</dbReference>
<evidence type="ECO:0000313" key="3">
    <source>
        <dbReference type="Proteomes" id="UP000295484"/>
    </source>
</evidence>
<protein>
    <submittedName>
        <fullName evidence="2">Uncharacterized protein</fullName>
    </submittedName>
</protein>
<sequence>MAALLTATPDERARWPDFSRQTHQRHGPARDGRKDRTGTSDPFRQVRDAYNGSEAVISNLSGLVTALRLAAEGLPGSTGGAPEWDAFHAILRSAERRAEHLTEVRGKEWAALTRFGARSEGDREEVLDLLIAARRASGRSLDFWADLT</sequence>
<name>A0A4R8GA08_9RHOB</name>
<gene>
    <name evidence="2" type="ORF">EV657_102112</name>
</gene>
<dbReference type="AlphaFoldDB" id="A0A4R8GA08"/>
<evidence type="ECO:0000256" key="1">
    <source>
        <dbReference type="SAM" id="MobiDB-lite"/>
    </source>
</evidence>
<reference evidence="2 3" key="1">
    <citation type="submission" date="2019-03" db="EMBL/GenBank/DDBJ databases">
        <title>Genomic Encyclopedia of Type Strains, Phase IV (KMG-IV): sequencing the most valuable type-strain genomes for metagenomic binning, comparative biology and taxonomic classification.</title>
        <authorList>
            <person name="Goeker M."/>
        </authorList>
    </citation>
    <scope>NUCLEOTIDE SEQUENCE [LARGE SCALE GENOMIC DNA]</scope>
    <source>
        <strain evidence="2 3">JA181</strain>
    </source>
</reference>
<dbReference type="EMBL" id="SOEB01000002">
    <property type="protein sequence ID" value="TDX33236.1"/>
    <property type="molecule type" value="Genomic_DNA"/>
</dbReference>
<accession>A0A4R8GA08</accession>
<feature type="compositionally biased region" description="Basic and acidic residues" evidence="1">
    <location>
        <begin position="28"/>
        <end position="38"/>
    </location>
</feature>
<evidence type="ECO:0000313" key="2">
    <source>
        <dbReference type="EMBL" id="TDX33236.1"/>
    </source>
</evidence>
<comment type="caution">
    <text evidence="2">The sequence shown here is derived from an EMBL/GenBank/DDBJ whole genome shotgun (WGS) entry which is preliminary data.</text>
</comment>
<proteinExistence type="predicted"/>
<feature type="region of interest" description="Disordered" evidence="1">
    <location>
        <begin position="1"/>
        <end position="45"/>
    </location>
</feature>